<feature type="domain" description="Phosphoribosyltransferase" evidence="2">
    <location>
        <begin position="155"/>
        <end position="247"/>
    </location>
</feature>
<dbReference type="Pfam" id="PF00156">
    <property type="entry name" value="Pribosyltran"/>
    <property type="match status" value="1"/>
</dbReference>
<name>A0A1B2EPB7_9HYPH</name>
<dbReference type="CDD" id="cd06223">
    <property type="entry name" value="PRTases_typeI"/>
    <property type="match status" value="1"/>
</dbReference>
<evidence type="ECO:0000313" key="4">
    <source>
        <dbReference type="EMBL" id="ANY81824.1"/>
    </source>
</evidence>
<dbReference type="Pfam" id="PF18912">
    <property type="entry name" value="DZR_2"/>
    <property type="match status" value="1"/>
</dbReference>
<protein>
    <submittedName>
        <fullName evidence="4">Amidophosphoribosyltransferase</fullName>
    </submittedName>
</protein>
<dbReference type="EMBL" id="CP016616">
    <property type="protein sequence ID" value="ANY81824.1"/>
    <property type="molecule type" value="Genomic_DNA"/>
</dbReference>
<feature type="domain" description="Double zinc ribbon" evidence="3">
    <location>
        <begin position="21"/>
        <end position="66"/>
    </location>
</feature>
<keyword evidence="4" id="KW-0328">Glycosyltransferase</keyword>
<organism evidence="4">
    <name type="scientific">Microvirga ossetica</name>
    <dbReference type="NCBI Taxonomy" id="1882682"/>
    <lineage>
        <taxon>Bacteria</taxon>
        <taxon>Pseudomonadati</taxon>
        <taxon>Pseudomonadota</taxon>
        <taxon>Alphaproteobacteria</taxon>
        <taxon>Hyphomicrobiales</taxon>
        <taxon>Methylobacteriaceae</taxon>
        <taxon>Microvirga</taxon>
    </lineage>
</organism>
<evidence type="ECO:0000256" key="1">
    <source>
        <dbReference type="ARBA" id="ARBA00008007"/>
    </source>
</evidence>
<dbReference type="KEGG" id="moc:BB934_14750"/>
<dbReference type="InterPro" id="IPR051910">
    <property type="entry name" value="ComF/GntX_DNA_util-trans"/>
</dbReference>
<gene>
    <name evidence="4" type="ORF">BB934_14750</name>
</gene>
<dbReference type="SUPFAM" id="SSF53271">
    <property type="entry name" value="PRTase-like"/>
    <property type="match status" value="1"/>
</dbReference>
<keyword evidence="4" id="KW-0808">Transferase</keyword>
<dbReference type="PANTHER" id="PTHR47505:SF1">
    <property type="entry name" value="DNA UTILIZATION PROTEIN YHGH"/>
    <property type="match status" value="1"/>
</dbReference>
<proteinExistence type="inferred from homology"/>
<dbReference type="InterPro" id="IPR000836">
    <property type="entry name" value="PRTase_dom"/>
</dbReference>
<sequence>MQTRWRSRLRRGEREAWQAALGLLYPPTCIACQAATGEPHALCAECWSQIRFIERPFCERLGTPFAVDLGQPLLSPAAIADPPVFQRARAVAEYDGTASLLVHRLKYNDRLELARALGGMMTRAGAELLQGSDVIVPVPLHRWRLWWRRFNQAMALAGAVATESGVPCDPFLLARVKRTRRQVGLTKAQRQENLQGAFRVPVEAKARLKGRHVLLVDDVLTTGSTANAAARALLRGGAAKVDILAFARVVKEL</sequence>
<comment type="similarity">
    <text evidence="1">Belongs to the ComF/GntX family.</text>
</comment>
<accession>A0A1B2EPB7</accession>
<reference evidence="4" key="1">
    <citation type="submission" date="2016-07" db="EMBL/GenBank/DDBJ databases">
        <title>Microvirga ossetica sp. nov. a new species of rhizobia isolated from root nodules of the legume species Vicia alpestris Steven originated from North Ossetia region in the Caucasus.</title>
        <authorList>
            <person name="Safronova V.I."/>
            <person name="Kuznetsova I.G."/>
            <person name="Sazanova A.L."/>
            <person name="Belimov A."/>
            <person name="Andronov E."/>
            <person name="Osledkin Y.S."/>
            <person name="Onishchuk O.P."/>
            <person name="Kurchak O.N."/>
            <person name="Shaposhnikov A.I."/>
            <person name="Willems A."/>
            <person name="Tikhonovich I.A."/>
        </authorList>
    </citation>
    <scope>NUCLEOTIDE SEQUENCE [LARGE SCALE GENOMIC DNA]</scope>
    <source>
        <strain evidence="4">V5/3M</strain>
    </source>
</reference>
<dbReference type="InterPro" id="IPR044005">
    <property type="entry name" value="DZR_2"/>
</dbReference>
<dbReference type="Gene3D" id="3.40.50.2020">
    <property type="match status" value="1"/>
</dbReference>
<dbReference type="GO" id="GO:0016757">
    <property type="term" value="F:glycosyltransferase activity"/>
    <property type="evidence" value="ECO:0007669"/>
    <property type="project" value="UniProtKB-KW"/>
</dbReference>
<evidence type="ECO:0000259" key="2">
    <source>
        <dbReference type="Pfam" id="PF00156"/>
    </source>
</evidence>
<dbReference type="InterPro" id="IPR029057">
    <property type="entry name" value="PRTase-like"/>
</dbReference>
<evidence type="ECO:0000259" key="3">
    <source>
        <dbReference type="Pfam" id="PF18912"/>
    </source>
</evidence>
<dbReference type="AlphaFoldDB" id="A0A1B2EPB7"/>
<dbReference type="PANTHER" id="PTHR47505">
    <property type="entry name" value="DNA UTILIZATION PROTEIN YHGH"/>
    <property type="match status" value="1"/>
</dbReference>